<gene>
    <name evidence="1" type="ORF">TDIS_0739</name>
</gene>
<organism evidence="1 2">
    <name type="scientific">Thermosulfurimonas dismutans</name>
    <dbReference type="NCBI Taxonomy" id="999894"/>
    <lineage>
        <taxon>Bacteria</taxon>
        <taxon>Pseudomonadati</taxon>
        <taxon>Thermodesulfobacteriota</taxon>
        <taxon>Thermodesulfobacteria</taxon>
        <taxon>Thermodesulfobacteriales</taxon>
        <taxon>Thermodesulfobacteriaceae</taxon>
        <taxon>Thermosulfurimonas</taxon>
    </lineage>
</organism>
<evidence type="ECO:0000313" key="1">
    <source>
        <dbReference type="EMBL" id="OAQ21087.1"/>
    </source>
</evidence>
<evidence type="ECO:0000313" key="2">
    <source>
        <dbReference type="Proteomes" id="UP000078390"/>
    </source>
</evidence>
<dbReference type="EMBL" id="LWLG01000003">
    <property type="protein sequence ID" value="OAQ21087.1"/>
    <property type="molecule type" value="Genomic_DNA"/>
</dbReference>
<sequence>MFPFIYNKLYIKELIKKRFKAVDISGTNFKIAEAKMGIILPKNE</sequence>
<dbReference type="AlphaFoldDB" id="A0A179D4U8"/>
<dbReference type="Proteomes" id="UP000078390">
    <property type="component" value="Unassembled WGS sequence"/>
</dbReference>
<proteinExistence type="predicted"/>
<name>A0A179D4U8_9BACT</name>
<accession>A0A179D4U8</accession>
<keyword evidence="2" id="KW-1185">Reference proteome</keyword>
<reference evidence="1 2" key="1">
    <citation type="submission" date="2016-04" db="EMBL/GenBank/DDBJ databases">
        <title>Genome analysis of Thermosulfurimonas dismutans, the first thermophilic sulfur-disproportionating bacterium of the phylum Thermodesulfobacteria.</title>
        <authorList>
            <person name="Mardanov A.V."/>
            <person name="Beletsky A.V."/>
            <person name="Kadnikov V.V."/>
            <person name="Slobodkin A.I."/>
            <person name="Ravin N.V."/>
        </authorList>
    </citation>
    <scope>NUCLEOTIDE SEQUENCE [LARGE SCALE GENOMIC DNA]</scope>
    <source>
        <strain evidence="1 2">S95</strain>
    </source>
</reference>
<comment type="caution">
    <text evidence="1">The sequence shown here is derived from an EMBL/GenBank/DDBJ whole genome shotgun (WGS) entry which is preliminary data.</text>
</comment>
<protein>
    <submittedName>
        <fullName evidence="1">Uncharacterized protein</fullName>
    </submittedName>
</protein>
<dbReference type="PATRIC" id="fig|999894.6.peg.737"/>